<dbReference type="AlphaFoldDB" id="A0A4P5P3V5"/>
<accession>A0A4P5P3V5</accession>
<dbReference type="Proteomes" id="UP000290567">
    <property type="component" value="Unassembled WGS sequence"/>
</dbReference>
<proteinExistence type="predicted"/>
<organism evidence="1 2">
    <name type="scientific">Enterococcus florum</name>
    <dbReference type="NCBI Taxonomy" id="2480627"/>
    <lineage>
        <taxon>Bacteria</taxon>
        <taxon>Bacillati</taxon>
        <taxon>Bacillota</taxon>
        <taxon>Bacilli</taxon>
        <taxon>Lactobacillales</taxon>
        <taxon>Enterococcaceae</taxon>
        <taxon>Enterococcus</taxon>
    </lineage>
</organism>
<name>A0A4P5P3V5_9ENTE</name>
<dbReference type="RefSeq" id="WP_146620667.1">
    <property type="nucleotide sequence ID" value="NZ_BJCC01000001.1"/>
</dbReference>
<dbReference type="OrthoDB" id="2224705at2"/>
<reference evidence="2" key="1">
    <citation type="submission" date="2019-02" db="EMBL/GenBank/DDBJ databases">
        <title>Draft genome sequence of Enterococcus sp. Gos25-1.</title>
        <authorList>
            <person name="Tanaka N."/>
            <person name="Shiwa Y."/>
            <person name="Fujita N."/>
        </authorList>
    </citation>
    <scope>NUCLEOTIDE SEQUENCE [LARGE SCALE GENOMIC DNA]</scope>
    <source>
        <strain evidence="2">Gos25-1</strain>
    </source>
</reference>
<dbReference type="EMBL" id="BJCC01000001">
    <property type="protein sequence ID" value="GCF92146.1"/>
    <property type="molecule type" value="Genomic_DNA"/>
</dbReference>
<evidence type="ECO:0000313" key="2">
    <source>
        <dbReference type="Proteomes" id="UP000290567"/>
    </source>
</evidence>
<sequence>MSSPVWVNPLAIVLGHPTSEITKISPRTGNEYTTDAILDLKVLLAGSIEALEDGKYRYPIADHTQNLEYVIKAPNKVDVKFGTMLHFKNVVGGQTSRGGWYSADSVEVVQKNA</sequence>
<protein>
    <submittedName>
        <fullName evidence="1">Uncharacterized protein</fullName>
    </submittedName>
</protein>
<evidence type="ECO:0000313" key="1">
    <source>
        <dbReference type="EMBL" id="GCF92146.1"/>
    </source>
</evidence>
<keyword evidence="2" id="KW-1185">Reference proteome</keyword>
<gene>
    <name evidence="1" type="ORF">NRIC_00370</name>
</gene>
<comment type="caution">
    <text evidence="1">The sequence shown here is derived from an EMBL/GenBank/DDBJ whole genome shotgun (WGS) entry which is preliminary data.</text>
</comment>